<feature type="transmembrane region" description="Helical" evidence="1">
    <location>
        <begin position="12"/>
        <end position="31"/>
    </location>
</feature>
<evidence type="ECO:0000256" key="1">
    <source>
        <dbReference type="SAM" id="Phobius"/>
    </source>
</evidence>
<keyword evidence="1" id="KW-0812">Transmembrane</keyword>
<reference evidence="3" key="1">
    <citation type="submission" date="2022-11" db="UniProtKB">
        <authorList>
            <consortium name="WormBaseParasite"/>
        </authorList>
    </citation>
    <scope>IDENTIFICATION</scope>
</reference>
<proteinExistence type="predicted"/>
<dbReference type="AlphaFoldDB" id="A0A914C4C4"/>
<accession>A0A914C4C4</accession>
<keyword evidence="1" id="KW-0472">Membrane</keyword>
<dbReference type="WBParaSite" id="ACRNAN_Path_268.g994.t1">
    <property type="protein sequence ID" value="ACRNAN_Path_268.g994.t1"/>
    <property type="gene ID" value="ACRNAN_Path_268.g994"/>
</dbReference>
<evidence type="ECO:0000313" key="2">
    <source>
        <dbReference type="Proteomes" id="UP000887540"/>
    </source>
</evidence>
<feature type="transmembrane region" description="Helical" evidence="1">
    <location>
        <begin position="164"/>
        <end position="189"/>
    </location>
</feature>
<organism evidence="2 3">
    <name type="scientific">Acrobeloides nanus</name>
    <dbReference type="NCBI Taxonomy" id="290746"/>
    <lineage>
        <taxon>Eukaryota</taxon>
        <taxon>Metazoa</taxon>
        <taxon>Ecdysozoa</taxon>
        <taxon>Nematoda</taxon>
        <taxon>Chromadorea</taxon>
        <taxon>Rhabditida</taxon>
        <taxon>Tylenchina</taxon>
        <taxon>Cephalobomorpha</taxon>
        <taxon>Cephaloboidea</taxon>
        <taxon>Cephalobidae</taxon>
        <taxon>Acrobeloides</taxon>
    </lineage>
</organism>
<dbReference type="Proteomes" id="UP000887540">
    <property type="component" value="Unplaced"/>
</dbReference>
<protein>
    <submittedName>
        <fullName evidence="3">Uncharacterized protein</fullName>
    </submittedName>
</protein>
<name>A0A914C4C4_9BILA</name>
<keyword evidence="2" id="KW-1185">Reference proteome</keyword>
<keyword evidence="1" id="KW-1133">Transmembrane helix</keyword>
<evidence type="ECO:0000313" key="3">
    <source>
        <dbReference type="WBParaSite" id="ACRNAN_Path_268.g994.t1"/>
    </source>
</evidence>
<sequence length="215" mass="25318">MEKDGNFCMVVYFAGVVSFLLSLFLITNSLLSMLDPLPRTLPPEKDPRKNSKNEKYGMHYATPMVFNDETYVFSNERFNTCCFKWYSELKRDGTRLPNSTREAHIFVGDNITQRIMLHGFHIILATPGLFMPFLLYYAYYYAIFLKGIHFWEIKPVPTHTLNYVIFRTLFNVAKEAAFPITFYLSLLVLKHYRQHKPADDHDRVLLVLFGWFTRS</sequence>
<feature type="transmembrane region" description="Helical" evidence="1">
    <location>
        <begin position="122"/>
        <end position="144"/>
    </location>
</feature>